<accession>A0A7W6S537</accession>
<evidence type="ECO:0000256" key="2">
    <source>
        <dbReference type="PIRSR" id="PIRSR016184-1"/>
    </source>
</evidence>
<dbReference type="GO" id="GO:0102943">
    <property type="term" value="F:trans-2,3-dihydro-3-hydroxy-anthranilate isomerase activity"/>
    <property type="evidence" value="ECO:0007669"/>
    <property type="project" value="UniProtKB-EC"/>
</dbReference>
<dbReference type="EMBL" id="JACIHM010000001">
    <property type="protein sequence ID" value="MBB4445496.1"/>
    <property type="molecule type" value="Genomic_DNA"/>
</dbReference>
<feature type="active site" evidence="2">
    <location>
        <position position="47"/>
    </location>
</feature>
<reference evidence="6 7" key="1">
    <citation type="submission" date="2020-08" db="EMBL/GenBank/DDBJ databases">
        <title>Genomic Encyclopedia of Type Strains, Phase IV (KMG-V): Genome sequencing to study the core and pangenomes of soil and plant-associated prokaryotes.</title>
        <authorList>
            <person name="Whitman W."/>
        </authorList>
    </citation>
    <scope>NUCLEOTIDE SEQUENCE [LARGE SCALE GENOMIC DNA]</scope>
    <source>
        <strain evidence="4 7">SEMIA 444</strain>
        <strain evidence="3 6">SEMIA 448</strain>
        <strain evidence="5 8">SEMIA 452</strain>
    </source>
</reference>
<comment type="caution">
    <text evidence="3">The sequence shown here is derived from an EMBL/GenBank/DDBJ whole genome shotgun (WGS) entry which is preliminary data.</text>
</comment>
<evidence type="ECO:0000313" key="7">
    <source>
        <dbReference type="Proteomes" id="UP000524535"/>
    </source>
</evidence>
<dbReference type="RefSeq" id="WP_183821118.1">
    <property type="nucleotide sequence ID" value="NZ_JACIGW010000001.1"/>
</dbReference>
<protein>
    <submittedName>
        <fullName evidence="3">Trans-2,3-dihydro-3-hydroxyanthranilate isomerase</fullName>
        <ecNumber evidence="3">5.3.3.17</ecNumber>
    </submittedName>
</protein>
<dbReference type="Proteomes" id="UP000524535">
    <property type="component" value="Unassembled WGS sequence"/>
</dbReference>
<evidence type="ECO:0000256" key="1">
    <source>
        <dbReference type="ARBA" id="ARBA00008270"/>
    </source>
</evidence>
<dbReference type="Pfam" id="PF02567">
    <property type="entry name" value="PhzC-PhzF"/>
    <property type="match status" value="1"/>
</dbReference>
<organism evidence="3 6">
    <name type="scientific">Aliirhizobium cellulosilyticum</name>
    <dbReference type="NCBI Taxonomy" id="393664"/>
    <lineage>
        <taxon>Bacteria</taxon>
        <taxon>Pseudomonadati</taxon>
        <taxon>Pseudomonadota</taxon>
        <taxon>Alphaproteobacteria</taxon>
        <taxon>Hyphomicrobiales</taxon>
        <taxon>Rhizobiaceae</taxon>
        <taxon>Aliirhizobium</taxon>
    </lineage>
</organism>
<dbReference type="EC" id="5.3.3.17" evidence="3"/>
<dbReference type="Proteomes" id="UP000520770">
    <property type="component" value="Unassembled WGS sequence"/>
</dbReference>
<dbReference type="PIRSF" id="PIRSF016184">
    <property type="entry name" value="PhzC_PhzF"/>
    <property type="match status" value="1"/>
</dbReference>
<dbReference type="EMBL" id="JACIGW010000001">
    <property type="protein sequence ID" value="MBB4346798.1"/>
    <property type="molecule type" value="Genomic_DNA"/>
</dbReference>
<dbReference type="AlphaFoldDB" id="A0A7W6S537"/>
<evidence type="ECO:0000313" key="5">
    <source>
        <dbReference type="EMBL" id="MBB4445496.1"/>
    </source>
</evidence>
<dbReference type="GO" id="GO:0005737">
    <property type="term" value="C:cytoplasm"/>
    <property type="evidence" value="ECO:0007669"/>
    <property type="project" value="TreeGrafter"/>
</dbReference>
<dbReference type="Gene3D" id="3.10.310.10">
    <property type="entry name" value="Diaminopimelate Epimerase, Chain A, domain 1"/>
    <property type="match status" value="2"/>
</dbReference>
<dbReference type="EMBL" id="JACIGY010000001">
    <property type="protein sequence ID" value="MBB4410808.1"/>
    <property type="molecule type" value="Genomic_DNA"/>
</dbReference>
<gene>
    <name evidence="4" type="ORF">GGE31_001279</name>
    <name evidence="3" type="ORF">GGE33_000506</name>
    <name evidence="5" type="ORF">GGE35_001278</name>
</gene>
<dbReference type="InterPro" id="IPR003719">
    <property type="entry name" value="Phenazine_PhzF-like"/>
</dbReference>
<dbReference type="Proteomes" id="UP000576087">
    <property type="component" value="Unassembled WGS sequence"/>
</dbReference>
<name>A0A7W6S537_9HYPH</name>
<evidence type="ECO:0000313" key="8">
    <source>
        <dbReference type="Proteomes" id="UP000576087"/>
    </source>
</evidence>
<keyword evidence="7" id="KW-1185">Reference proteome</keyword>
<comment type="similarity">
    <text evidence="1">Belongs to the PhzF family.</text>
</comment>
<evidence type="ECO:0000313" key="4">
    <source>
        <dbReference type="EMBL" id="MBB4410808.1"/>
    </source>
</evidence>
<evidence type="ECO:0000313" key="6">
    <source>
        <dbReference type="Proteomes" id="UP000520770"/>
    </source>
</evidence>
<keyword evidence="3" id="KW-0413">Isomerase</keyword>
<dbReference type="SUPFAM" id="SSF54506">
    <property type="entry name" value="Diaminopimelate epimerase-like"/>
    <property type="match status" value="1"/>
</dbReference>
<evidence type="ECO:0000313" key="3">
    <source>
        <dbReference type="EMBL" id="MBB4346798.1"/>
    </source>
</evidence>
<dbReference type="PANTHER" id="PTHR13774:SF32">
    <property type="entry name" value="ANTISENSE-ENHANCING SEQUENCE 1"/>
    <property type="match status" value="1"/>
</dbReference>
<proteinExistence type="inferred from homology"/>
<dbReference type="NCBIfam" id="TIGR00654">
    <property type="entry name" value="PhzF_family"/>
    <property type="match status" value="1"/>
</dbReference>
<sequence>MPKVEFVTVDVFTAERFTGNPLAVITDARGLTTQQMHEIATEFGYSESTFVLPPEDPANSAHVRIFTPTLEVPFAGHPNVGTAYVLGQETSLFGKAIGDSLRFEEKAGLVEVQLKREDGKVAAASIRAPRSLEIGETVAAELVARCVAIETENVRTDRHQPVFASVGLGFVLAELDGLDALGRALPDLAAFRETVARHPGDGLGFSVFLYVRGPSRPDHIRARMFAPLDDVPEDPATGSASGALGAYLVANMPEADINTQLTIEQGVEMGRRSIIELDVTKQHGKVTDVRISGRSVFVMRGSIEC</sequence>
<dbReference type="PANTHER" id="PTHR13774">
    <property type="entry name" value="PHENAZINE BIOSYNTHESIS PROTEIN"/>
    <property type="match status" value="1"/>
</dbReference>